<keyword evidence="1" id="KW-0472">Membrane</keyword>
<sequence>MNISDYLSSDGVLRIISALIFITILCILISLIFSIFKKRNIIKKLIILMSIIIIWLFLRIYLHFFTIPISEPFVLPDI</sequence>
<dbReference type="STRING" id="1802481.A2W13_00195"/>
<dbReference type="EMBL" id="MGFT01000034">
    <property type="protein sequence ID" value="OGM10867.1"/>
    <property type="molecule type" value="Genomic_DNA"/>
</dbReference>
<keyword evidence="1" id="KW-1133">Transmembrane helix</keyword>
<reference evidence="2 3" key="1">
    <citation type="journal article" date="2016" name="Nat. Commun.">
        <title>Thousands of microbial genomes shed light on interconnected biogeochemical processes in an aquifer system.</title>
        <authorList>
            <person name="Anantharaman K."/>
            <person name="Brown C.T."/>
            <person name="Hug L.A."/>
            <person name="Sharon I."/>
            <person name="Castelle C.J."/>
            <person name="Probst A.J."/>
            <person name="Thomas B.C."/>
            <person name="Singh A."/>
            <person name="Wilkins M.J."/>
            <person name="Karaoz U."/>
            <person name="Brodie E.L."/>
            <person name="Williams K.H."/>
            <person name="Hubbard S.S."/>
            <person name="Banfield J.F."/>
        </authorList>
    </citation>
    <scope>NUCLEOTIDE SEQUENCE [LARGE SCALE GENOMIC DNA]</scope>
</reference>
<feature type="transmembrane region" description="Helical" evidence="1">
    <location>
        <begin position="45"/>
        <end position="65"/>
    </location>
</feature>
<keyword evidence="1" id="KW-0812">Transmembrane</keyword>
<dbReference type="Proteomes" id="UP000178533">
    <property type="component" value="Unassembled WGS sequence"/>
</dbReference>
<accession>A0A1F7X754</accession>
<comment type="caution">
    <text evidence="2">The sequence shown here is derived from an EMBL/GenBank/DDBJ whole genome shotgun (WGS) entry which is preliminary data.</text>
</comment>
<gene>
    <name evidence="2" type="ORF">A2W13_00195</name>
</gene>
<proteinExistence type="predicted"/>
<organism evidence="2 3">
    <name type="scientific">Candidatus Woesebacteria bacterium RBG_16_36_11</name>
    <dbReference type="NCBI Taxonomy" id="1802481"/>
    <lineage>
        <taxon>Bacteria</taxon>
        <taxon>Candidatus Woeseibacteriota</taxon>
    </lineage>
</organism>
<name>A0A1F7X754_9BACT</name>
<protein>
    <submittedName>
        <fullName evidence="2">Uncharacterized protein</fullName>
    </submittedName>
</protein>
<evidence type="ECO:0000256" key="1">
    <source>
        <dbReference type="SAM" id="Phobius"/>
    </source>
</evidence>
<feature type="transmembrane region" description="Helical" evidence="1">
    <location>
        <begin position="12"/>
        <end position="33"/>
    </location>
</feature>
<evidence type="ECO:0000313" key="3">
    <source>
        <dbReference type="Proteomes" id="UP000178533"/>
    </source>
</evidence>
<evidence type="ECO:0000313" key="2">
    <source>
        <dbReference type="EMBL" id="OGM10867.1"/>
    </source>
</evidence>
<dbReference type="AlphaFoldDB" id="A0A1F7X754"/>